<organism evidence="1 2">
    <name type="scientific">Nezara viridula</name>
    <name type="common">Southern green stink bug</name>
    <name type="synonym">Cimex viridulus</name>
    <dbReference type="NCBI Taxonomy" id="85310"/>
    <lineage>
        <taxon>Eukaryota</taxon>
        <taxon>Metazoa</taxon>
        <taxon>Ecdysozoa</taxon>
        <taxon>Arthropoda</taxon>
        <taxon>Hexapoda</taxon>
        <taxon>Insecta</taxon>
        <taxon>Pterygota</taxon>
        <taxon>Neoptera</taxon>
        <taxon>Paraneoptera</taxon>
        <taxon>Hemiptera</taxon>
        <taxon>Heteroptera</taxon>
        <taxon>Panheteroptera</taxon>
        <taxon>Pentatomomorpha</taxon>
        <taxon>Pentatomoidea</taxon>
        <taxon>Pentatomidae</taxon>
        <taxon>Pentatominae</taxon>
        <taxon>Nezara</taxon>
    </lineage>
</organism>
<protein>
    <submittedName>
        <fullName evidence="1">Uncharacterized protein</fullName>
    </submittedName>
</protein>
<reference evidence="1" key="1">
    <citation type="submission" date="2022-01" db="EMBL/GenBank/DDBJ databases">
        <authorList>
            <person name="King R."/>
        </authorList>
    </citation>
    <scope>NUCLEOTIDE SEQUENCE</scope>
</reference>
<keyword evidence="2" id="KW-1185">Reference proteome</keyword>
<accession>A0A9P0E7X7</accession>
<sequence length="66" mass="7528">MDSSETSDRLIAIEMRCHRVAGKTKRDCIRNETIREQLAIHEDHFPETTAKMGMCAGCMRTETQEG</sequence>
<dbReference type="Proteomes" id="UP001152798">
    <property type="component" value="Chromosome 2"/>
</dbReference>
<proteinExistence type="predicted"/>
<evidence type="ECO:0000313" key="2">
    <source>
        <dbReference type="Proteomes" id="UP001152798"/>
    </source>
</evidence>
<gene>
    <name evidence="1" type="ORF">NEZAVI_LOCUS3966</name>
</gene>
<dbReference type="AlphaFoldDB" id="A0A9P0E7X7"/>
<dbReference type="EMBL" id="OV725078">
    <property type="protein sequence ID" value="CAH1393266.1"/>
    <property type="molecule type" value="Genomic_DNA"/>
</dbReference>
<evidence type="ECO:0000313" key="1">
    <source>
        <dbReference type="EMBL" id="CAH1393266.1"/>
    </source>
</evidence>
<name>A0A9P0E7X7_NEZVI</name>